<sequence>MKFSILSNDSNWCVKCRFCENSKQKQKKLKFNEIKPYRALCKKKQQQQQQKTIQFNSIRLLMDEK</sequence>
<name>A0A922I3X9_DERFA</name>
<accession>A0A922I3X9</accession>
<reference evidence="1" key="1">
    <citation type="submission" date="2013-05" db="EMBL/GenBank/DDBJ databases">
        <authorList>
            <person name="Yim A.K.Y."/>
            <person name="Chan T.F."/>
            <person name="Ji K.M."/>
            <person name="Liu X.Y."/>
            <person name="Zhou J.W."/>
            <person name="Li R.Q."/>
            <person name="Yang K.Y."/>
            <person name="Li J."/>
            <person name="Li M."/>
            <person name="Law P.T.W."/>
            <person name="Wu Y.L."/>
            <person name="Cai Z.L."/>
            <person name="Qin H."/>
            <person name="Bao Y."/>
            <person name="Leung R.K.K."/>
            <person name="Ng P.K.S."/>
            <person name="Zou J."/>
            <person name="Zhong X.J."/>
            <person name="Ran P.X."/>
            <person name="Zhong N.S."/>
            <person name="Liu Z.G."/>
            <person name="Tsui S.K.W."/>
        </authorList>
    </citation>
    <scope>NUCLEOTIDE SEQUENCE</scope>
    <source>
        <strain evidence="1">Derf</strain>
        <tissue evidence="1">Whole organism</tissue>
    </source>
</reference>
<gene>
    <name evidence="1" type="ORF">DERF_005396</name>
</gene>
<evidence type="ECO:0000313" key="2">
    <source>
        <dbReference type="Proteomes" id="UP000790347"/>
    </source>
</evidence>
<reference evidence="1" key="2">
    <citation type="journal article" date="2022" name="Res Sq">
        <title>Comparative Genomics Reveals Insights into the Divergent Evolution of Astigmatic Mites and Household Pest Adaptations.</title>
        <authorList>
            <person name="Xiong Q."/>
            <person name="Wan A.T.-Y."/>
            <person name="Liu X.-Y."/>
            <person name="Fung C.S.-H."/>
            <person name="Xiao X."/>
            <person name="Malainual N."/>
            <person name="Hou J."/>
            <person name="Wang L."/>
            <person name="Wang M."/>
            <person name="Yang K."/>
            <person name="Cui Y."/>
            <person name="Leung E."/>
            <person name="Nong W."/>
            <person name="Shin S.-K."/>
            <person name="Au S."/>
            <person name="Jeong K.Y."/>
            <person name="Chew F.T."/>
            <person name="Hui J."/>
            <person name="Leung T.F."/>
            <person name="Tungtrongchitr A."/>
            <person name="Zhong N."/>
            <person name="Liu Z."/>
            <person name="Tsui S."/>
        </authorList>
    </citation>
    <scope>NUCLEOTIDE SEQUENCE</scope>
    <source>
        <strain evidence="1">Derf</strain>
        <tissue evidence="1">Whole organism</tissue>
    </source>
</reference>
<dbReference type="Proteomes" id="UP000790347">
    <property type="component" value="Unassembled WGS sequence"/>
</dbReference>
<evidence type="ECO:0000313" key="1">
    <source>
        <dbReference type="EMBL" id="KAH9521764.1"/>
    </source>
</evidence>
<dbReference type="AlphaFoldDB" id="A0A922I3X9"/>
<organism evidence="1 2">
    <name type="scientific">Dermatophagoides farinae</name>
    <name type="common">American house dust mite</name>
    <dbReference type="NCBI Taxonomy" id="6954"/>
    <lineage>
        <taxon>Eukaryota</taxon>
        <taxon>Metazoa</taxon>
        <taxon>Ecdysozoa</taxon>
        <taxon>Arthropoda</taxon>
        <taxon>Chelicerata</taxon>
        <taxon>Arachnida</taxon>
        <taxon>Acari</taxon>
        <taxon>Acariformes</taxon>
        <taxon>Sarcoptiformes</taxon>
        <taxon>Astigmata</taxon>
        <taxon>Psoroptidia</taxon>
        <taxon>Analgoidea</taxon>
        <taxon>Pyroglyphidae</taxon>
        <taxon>Dermatophagoidinae</taxon>
        <taxon>Dermatophagoides</taxon>
    </lineage>
</organism>
<proteinExistence type="predicted"/>
<keyword evidence="2" id="KW-1185">Reference proteome</keyword>
<protein>
    <submittedName>
        <fullName evidence="1">Uncharacterized protein</fullName>
    </submittedName>
</protein>
<dbReference type="EMBL" id="ASGP02000002">
    <property type="protein sequence ID" value="KAH9521764.1"/>
    <property type="molecule type" value="Genomic_DNA"/>
</dbReference>
<comment type="caution">
    <text evidence="1">The sequence shown here is derived from an EMBL/GenBank/DDBJ whole genome shotgun (WGS) entry which is preliminary data.</text>
</comment>